<feature type="transmembrane region" description="Helical" evidence="6">
    <location>
        <begin position="236"/>
        <end position="256"/>
    </location>
</feature>
<feature type="transmembrane region" description="Helical" evidence="6">
    <location>
        <begin position="144"/>
        <end position="165"/>
    </location>
</feature>
<evidence type="ECO:0000259" key="7">
    <source>
        <dbReference type="Pfam" id="PF01490"/>
    </source>
</evidence>
<feature type="transmembrane region" description="Helical" evidence="6">
    <location>
        <begin position="202"/>
        <end position="224"/>
    </location>
</feature>
<dbReference type="EMBL" id="JANBPT010000001">
    <property type="protein sequence ID" value="KAJ1930729.1"/>
    <property type="molecule type" value="Genomic_DNA"/>
</dbReference>
<organism evidence="8 9">
    <name type="scientific">Tieghemiomyces parasiticus</name>
    <dbReference type="NCBI Taxonomy" id="78921"/>
    <lineage>
        <taxon>Eukaryota</taxon>
        <taxon>Fungi</taxon>
        <taxon>Fungi incertae sedis</taxon>
        <taxon>Zoopagomycota</taxon>
        <taxon>Kickxellomycotina</taxon>
        <taxon>Dimargaritomycetes</taxon>
        <taxon>Dimargaritales</taxon>
        <taxon>Dimargaritaceae</taxon>
        <taxon>Tieghemiomyces</taxon>
    </lineage>
</organism>
<dbReference type="PANTHER" id="PTHR22950">
    <property type="entry name" value="AMINO ACID TRANSPORTER"/>
    <property type="match status" value="1"/>
</dbReference>
<feature type="transmembrane region" description="Helical" evidence="6">
    <location>
        <begin position="277"/>
        <end position="300"/>
    </location>
</feature>
<evidence type="ECO:0000256" key="4">
    <source>
        <dbReference type="ARBA" id="ARBA00022989"/>
    </source>
</evidence>
<evidence type="ECO:0000256" key="3">
    <source>
        <dbReference type="ARBA" id="ARBA00022692"/>
    </source>
</evidence>
<evidence type="ECO:0000313" key="8">
    <source>
        <dbReference type="EMBL" id="KAJ1930729.1"/>
    </source>
</evidence>
<keyword evidence="5 6" id="KW-0472">Membrane</keyword>
<dbReference type="OrthoDB" id="40134at2759"/>
<comment type="similarity">
    <text evidence="2">Belongs to the amino acid/polyamine transporter 2 family.</text>
</comment>
<name>A0A9W8AND2_9FUNG</name>
<evidence type="ECO:0000313" key="9">
    <source>
        <dbReference type="Proteomes" id="UP001150569"/>
    </source>
</evidence>
<dbReference type="InterPro" id="IPR013057">
    <property type="entry name" value="AA_transpt_TM"/>
</dbReference>
<reference evidence="8" key="1">
    <citation type="submission" date="2022-07" db="EMBL/GenBank/DDBJ databases">
        <title>Phylogenomic reconstructions and comparative analyses of Kickxellomycotina fungi.</title>
        <authorList>
            <person name="Reynolds N.K."/>
            <person name="Stajich J.E."/>
            <person name="Barry K."/>
            <person name="Grigoriev I.V."/>
            <person name="Crous P."/>
            <person name="Smith M.E."/>
        </authorList>
    </citation>
    <scope>NUCLEOTIDE SEQUENCE</scope>
    <source>
        <strain evidence="8">RSA 861</strain>
    </source>
</reference>
<proteinExistence type="inferred from homology"/>
<evidence type="ECO:0000256" key="6">
    <source>
        <dbReference type="SAM" id="Phobius"/>
    </source>
</evidence>
<feature type="transmembrane region" description="Helical" evidence="6">
    <location>
        <begin position="177"/>
        <end position="195"/>
    </location>
</feature>
<dbReference type="GO" id="GO:0005774">
    <property type="term" value="C:vacuolar membrane"/>
    <property type="evidence" value="ECO:0007669"/>
    <property type="project" value="TreeGrafter"/>
</dbReference>
<evidence type="ECO:0000256" key="1">
    <source>
        <dbReference type="ARBA" id="ARBA00004141"/>
    </source>
</evidence>
<feature type="transmembrane region" description="Helical" evidence="6">
    <location>
        <begin position="312"/>
        <end position="331"/>
    </location>
</feature>
<evidence type="ECO:0000256" key="5">
    <source>
        <dbReference type="ARBA" id="ARBA00023136"/>
    </source>
</evidence>
<accession>A0A9W8AND2</accession>
<dbReference type="PANTHER" id="PTHR22950:SF349">
    <property type="entry name" value="AMINO ACID TRANSPORTER TRANSMEMBRANE DOMAIN-CONTAINING PROTEIN"/>
    <property type="match status" value="1"/>
</dbReference>
<feature type="domain" description="Amino acid transporter transmembrane" evidence="7">
    <location>
        <begin position="60"/>
        <end position="474"/>
    </location>
</feature>
<dbReference type="GO" id="GO:0015179">
    <property type="term" value="F:L-amino acid transmembrane transporter activity"/>
    <property type="evidence" value="ECO:0007669"/>
    <property type="project" value="TreeGrafter"/>
</dbReference>
<sequence length="485" mass="51625">MSKANLSAGGSPAAAEAGYGTLVTSRLGPTTAFAAPETQPLLADGSDLHAPPSGSAVAHTGSDASAVFHVVCVMAGTGILQLPYCIKQGGWLSLIWIVVAAVVSNYTGILLIRSLYTQLGVRHSSFSDVAGAAFGHRGRVLTRIFKDVSSIGTCTLFLILAGFNLNTLVTPEAGLVGVRYWIVGCAALVTVPYVVMRTIQDAVIMSVFGAATTGMMVVIILGLGVLDLPNRPSHDYVLVDVAGFPVALSAICFSFGGNVVWPQVEHGLCDRRTWPRVLTTATTIVSVMYLMVATLGYLVYDAESASPIFLNLPPGAALTVANLMVTVHVLLTTPIMMSSVSTEFEAEYHGQYFATGEITPPASPGSTGDLGLGLGSVTKSSAQLWWDDLLFRALIRIPLMTLTMLCAIFVPFFADVMSLLGSLIYAMLIFVFPVVIYGRLTGWAAFRHTWTRWANWLIIVIGVVCCVVGTYEAILALIRDFQTSL</sequence>
<dbReference type="Pfam" id="PF01490">
    <property type="entry name" value="Aa_trans"/>
    <property type="match status" value="1"/>
</dbReference>
<feature type="transmembrane region" description="Helical" evidence="6">
    <location>
        <begin position="90"/>
        <end position="112"/>
    </location>
</feature>
<feature type="transmembrane region" description="Helical" evidence="6">
    <location>
        <begin position="419"/>
        <end position="441"/>
    </location>
</feature>
<dbReference type="Proteomes" id="UP001150569">
    <property type="component" value="Unassembled WGS sequence"/>
</dbReference>
<feature type="transmembrane region" description="Helical" evidence="6">
    <location>
        <begin position="389"/>
        <end position="413"/>
    </location>
</feature>
<keyword evidence="3 6" id="KW-0812">Transmembrane</keyword>
<comment type="caution">
    <text evidence="8">The sequence shown here is derived from an EMBL/GenBank/DDBJ whole genome shotgun (WGS) entry which is preliminary data.</text>
</comment>
<feature type="transmembrane region" description="Helical" evidence="6">
    <location>
        <begin position="453"/>
        <end position="478"/>
    </location>
</feature>
<evidence type="ECO:0000256" key="2">
    <source>
        <dbReference type="ARBA" id="ARBA00008066"/>
    </source>
</evidence>
<keyword evidence="9" id="KW-1185">Reference proteome</keyword>
<protein>
    <recommendedName>
        <fullName evidence="7">Amino acid transporter transmembrane domain-containing protein</fullName>
    </recommendedName>
</protein>
<gene>
    <name evidence="8" type="ORF">IWQ60_000013</name>
</gene>
<dbReference type="AlphaFoldDB" id="A0A9W8AND2"/>
<comment type="subcellular location">
    <subcellularLocation>
        <location evidence="1">Membrane</location>
        <topology evidence="1">Multi-pass membrane protein</topology>
    </subcellularLocation>
</comment>
<keyword evidence="4 6" id="KW-1133">Transmembrane helix</keyword>